<dbReference type="PANTHER" id="PTHR22943">
    <property type="entry name" value="7-TRANSMEMBRANE DOMAIN RECEPTOR C.ELEGANS"/>
    <property type="match status" value="1"/>
</dbReference>
<keyword evidence="1" id="KW-1133">Transmembrane helix</keyword>
<evidence type="ECO:0000256" key="1">
    <source>
        <dbReference type="SAM" id="Phobius"/>
    </source>
</evidence>
<dbReference type="PANTHER" id="PTHR22943:SF248">
    <property type="entry name" value="SEVEN TM RECEPTOR"/>
    <property type="match status" value="1"/>
</dbReference>
<reference evidence="2 3" key="1">
    <citation type="submission" date="2023-08" db="EMBL/GenBank/DDBJ databases">
        <title>A Necator americanus chromosomal reference genome.</title>
        <authorList>
            <person name="Ilik V."/>
            <person name="Petrzelkova K.J."/>
            <person name="Pardy F."/>
            <person name="Fuh T."/>
            <person name="Niatou-Singa F.S."/>
            <person name="Gouil Q."/>
            <person name="Baker L."/>
            <person name="Ritchie M.E."/>
            <person name="Jex A.R."/>
            <person name="Gazzola D."/>
            <person name="Li H."/>
            <person name="Toshio Fujiwara R."/>
            <person name="Zhan B."/>
            <person name="Aroian R.V."/>
            <person name="Pafco B."/>
            <person name="Schwarz E.M."/>
        </authorList>
    </citation>
    <scope>NUCLEOTIDE SEQUENCE [LARGE SCALE GENOMIC DNA]</scope>
    <source>
        <strain evidence="2 3">Aroian</strain>
        <tissue evidence="2">Whole animal</tissue>
    </source>
</reference>
<dbReference type="Gene3D" id="1.20.1070.10">
    <property type="entry name" value="Rhodopsin 7-helix transmembrane proteins"/>
    <property type="match status" value="1"/>
</dbReference>
<feature type="transmembrane region" description="Helical" evidence="1">
    <location>
        <begin position="15"/>
        <end position="36"/>
    </location>
</feature>
<evidence type="ECO:0000313" key="2">
    <source>
        <dbReference type="EMBL" id="KAK6729797.1"/>
    </source>
</evidence>
<accession>A0ABR1BTT6</accession>
<dbReference type="Pfam" id="PF10318">
    <property type="entry name" value="7TM_GPCR_Srh"/>
    <property type="match status" value="1"/>
</dbReference>
<keyword evidence="3" id="KW-1185">Reference proteome</keyword>
<sequence>MQPSKYSTIMPRGEFKWVFLGAAGTNTLLSISQLILMPSTMKWPGRNEYSVIATSNPLVQQGPRELCELLFDFLYFRQWEAVVLSICIVPMNRAIAVCWKHVAPTNAKVWILIAAVPNLLSLFVALLSYHLGMTRFEEVVVFPPQAVDMLVARFENEKYCTLKSNYRKAGDVATTAFLIFCPLASYSITIYCVVKLFLFIRHSKVNVRSAVSRQVMHRQKSILATICIQAAVPLVTYLPLLLSLLIVDNSWGISSTGAQWYDMSGVHYAAAWGPAIDALATVTCLKPYRRAFLELFKTAPSTTDQKTLAFRKTVSAVQNQNYARRSSQHSVTHEMDIGQVRARDSTIESFVDVRSITAEDISHRPVSISTANNLRETRV</sequence>
<feature type="transmembrane region" description="Helical" evidence="1">
    <location>
        <begin position="109"/>
        <end position="131"/>
    </location>
</feature>
<name>A0ABR1BTT6_NECAM</name>
<evidence type="ECO:0000313" key="3">
    <source>
        <dbReference type="Proteomes" id="UP001303046"/>
    </source>
</evidence>
<keyword evidence="1" id="KW-0812">Transmembrane</keyword>
<dbReference type="Proteomes" id="UP001303046">
    <property type="component" value="Unassembled WGS sequence"/>
</dbReference>
<gene>
    <name evidence="2" type="primary">Necator_chrI.g2823</name>
    <name evidence="2" type="ORF">RB195_006695</name>
</gene>
<feature type="transmembrane region" description="Helical" evidence="1">
    <location>
        <begin position="176"/>
        <end position="200"/>
    </location>
</feature>
<dbReference type="EMBL" id="JAVFWL010000001">
    <property type="protein sequence ID" value="KAK6729797.1"/>
    <property type="molecule type" value="Genomic_DNA"/>
</dbReference>
<proteinExistence type="predicted"/>
<protein>
    <recommendedName>
        <fullName evidence="4">7 transmembrane receptor</fullName>
    </recommendedName>
</protein>
<dbReference type="SUPFAM" id="SSF81321">
    <property type="entry name" value="Family A G protein-coupled receptor-like"/>
    <property type="match status" value="1"/>
</dbReference>
<comment type="caution">
    <text evidence="2">The sequence shown here is derived from an EMBL/GenBank/DDBJ whole genome shotgun (WGS) entry which is preliminary data.</text>
</comment>
<organism evidence="2 3">
    <name type="scientific">Necator americanus</name>
    <name type="common">Human hookworm</name>
    <dbReference type="NCBI Taxonomy" id="51031"/>
    <lineage>
        <taxon>Eukaryota</taxon>
        <taxon>Metazoa</taxon>
        <taxon>Ecdysozoa</taxon>
        <taxon>Nematoda</taxon>
        <taxon>Chromadorea</taxon>
        <taxon>Rhabditida</taxon>
        <taxon>Rhabditina</taxon>
        <taxon>Rhabditomorpha</taxon>
        <taxon>Strongyloidea</taxon>
        <taxon>Ancylostomatidae</taxon>
        <taxon>Bunostominae</taxon>
        <taxon>Necator</taxon>
    </lineage>
</organism>
<dbReference type="InterPro" id="IPR019422">
    <property type="entry name" value="7TM_GPCR_serpentine_rcpt_Srh"/>
</dbReference>
<feature type="transmembrane region" description="Helical" evidence="1">
    <location>
        <begin position="266"/>
        <end position="285"/>
    </location>
</feature>
<feature type="transmembrane region" description="Helical" evidence="1">
    <location>
        <begin position="221"/>
        <end position="246"/>
    </location>
</feature>
<keyword evidence="1" id="KW-0472">Membrane</keyword>
<evidence type="ECO:0008006" key="4">
    <source>
        <dbReference type="Google" id="ProtNLM"/>
    </source>
</evidence>